<reference evidence="4" key="1">
    <citation type="submission" date="2021-02" db="EMBL/GenBank/DDBJ databases">
        <authorList>
            <person name="Nowell W R."/>
        </authorList>
    </citation>
    <scope>NUCLEOTIDE SEQUENCE</scope>
</reference>
<evidence type="ECO:0000259" key="3">
    <source>
        <dbReference type="Pfam" id="PF16350"/>
    </source>
</evidence>
<proteinExistence type="predicted"/>
<dbReference type="Proteomes" id="UP000663844">
    <property type="component" value="Unassembled WGS sequence"/>
</dbReference>
<dbReference type="PANTHER" id="PTHR13847:SF193">
    <property type="entry name" value="PYRUVATE DEHYDROGENASE PHOSPHATASE REGULATORY SUBUNIT, MITOCHONDRIAL"/>
    <property type="match status" value="1"/>
</dbReference>
<accession>A0A818RFX3</accession>
<dbReference type="SUPFAM" id="SSF51905">
    <property type="entry name" value="FAD/NAD(P)-binding domain"/>
    <property type="match status" value="1"/>
</dbReference>
<feature type="non-terminal residue" evidence="4">
    <location>
        <position position="307"/>
    </location>
</feature>
<evidence type="ECO:0000259" key="2">
    <source>
        <dbReference type="Pfam" id="PF01571"/>
    </source>
</evidence>
<feature type="domain" description="GCVT N-terminal" evidence="2">
    <location>
        <begin position="208"/>
        <end position="307"/>
    </location>
</feature>
<gene>
    <name evidence="4" type="ORF">OXD698_LOCUS9314</name>
</gene>
<evidence type="ECO:0000259" key="1">
    <source>
        <dbReference type="Pfam" id="PF01266"/>
    </source>
</evidence>
<evidence type="ECO:0008006" key="6">
    <source>
        <dbReference type="Google" id="ProtNLM"/>
    </source>
</evidence>
<sequence length="307" mass="34302">MYLKSGLWLSNDFMVDPVSLALTFAQLAIAKGVKIIQDCYVEKILTEKQHTGQSNRVTGGVTSIGHIKCDIFINGTGMNINTIKRFLILPESECEMLITGADSFTPDGRLIMNESAEIDNYFVASGSNGHGIALAGGVGKYIAELIHNGNTNLSTWPVDIRRFMRLHTNKRFLQDRLREIPGKQYSLKYPTYGMSLYRTGRKLRVSALHPKLQGAGAAYGEVLGYERPLFFKPDEAGKKDFEDLSKQGTFGKARWFNTVKKEYNTCRKGVAVIDMTSFTKYELKSANRSVVDFLQMLCANNIDKPIG</sequence>
<dbReference type="Pfam" id="PF01266">
    <property type="entry name" value="DAO"/>
    <property type="match status" value="1"/>
</dbReference>
<dbReference type="InterPro" id="IPR032503">
    <property type="entry name" value="FAO_M"/>
</dbReference>
<dbReference type="InterPro" id="IPR006076">
    <property type="entry name" value="FAD-dep_OxRdtase"/>
</dbReference>
<dbReference type="Gene3D" id="3.50.50.60">
    <property type="entry name" value="FAD/NAD(P)-binding domain"/>
    <property type="match status" value="2"/>
</dbReference>
<evidence type="ECO:0000313" key="4">
    <source>
        <dbReference type="EMBL" id="CAF3656254.1"/>
    </source>
</evidence>
<dbReference type="SUPFAM" id="SSF103025">
    <property type="entry name" value="Folate-binding domain"/>
    <property type="match status" value="1"/>
</dbReference>
<dbReference type="PANTHER" id="PTHR13847">
    <property type="entry name" value="SARCOSINE DEHYDROGENASE-RELATED"/>
    <property type="match status" value="1"/>
</dbReference>
<dbReference type="Pfam" id="PF16350">
    <property type="entry name" value="FAO_M"/>
    <property type="match status" value="1"/>
</dbReference>
<organism evidence="4 5">
    <name type="scientific">Adineta steineri</name>
    <dbReference type="NCBI Taxonomy" id="433720"/>
    <lineage>
        <taxon>Eukaryota</taxon>
        <taxon>Metazoa</taxon>
        <taxon>Spiralia</taxon>
        <taxon>Gnathifera</taxon>
        <taxon>Rotifera</taxon>
        <taxon>Eurotatoria</taxon>
        <taxon>Bdelloidea</taxon>
        <taxon>Adinetida</taxon>
        <taxon>Adinetidae</taxon>
        <taxon>Adineta</taxon>
    </lineage>
</organism>
<dbReference type="InterPro" id="IPR006222">
    <property type="entry name" value="GCVT_N"/>
</dbReference>
<dbReference type="GO" id="GO:0005759">
    <property type="term" value="C:mitochondrial matrix"/>
    <property type="evidence" value="ECO:0007669"/>
    <property type="project" value="TreeGrafter"/>
</dbReference>
<comment type="caution">
    <text evidence="4">The sequence shown here is derived from an EMBL/GenBank/DDBJ whole genome shotgun (WGS) entry which is preliminary data.</text>
</comment>
<evidence type="ECO:0000313" key="5">
    <source>
        <dbReference type="Proteomes" id="UP000663844"/>
    </source>
</evidence>
<dbReference type="EMBL" id="CAJOAZ010000467">
    <property type="protein sequence ID" value="CAF3656254.1"/>
    <property type="molecule type" value="Genomic_DNA"/>
</dbReference>
<dbReference type="Pfam" id="PF01571">
    <property type="entry name" value="GCV_T"/>
    <property type="match status" value="1"/>
</dbReference>
<dbReference type="AlphaFoldDB" id="A0A818RFX3"/>
<dbReference type="InterPro" id="IPR027266">
    <property type="entry name" value="TrmE/GcvT-like"/>
</dbReference>
<dbReference type="Gene3D" id="3.30.1360.120">
    <property type="entry name" value="Probable tRNA modification gtpase trme, domain 1"/>
    <property type="match status" value="1"/>
</dbReference>
<name>A0A818RFX3_9BILA</name>
<dbReference type="InterPro" id="IPR036188">
    <property type="entry name" value="FAD/NAD-bd_sf"/>
</dbReference>
<dbReference type="Gene3D" id="3.30.9.10">
    <property type="entry name" value="D-Amino Acid Oxidase, subunit A, domain 2"/>
    <property type="match status" value="1"/>
</dbReference>
<protein>
    <recommendedName>
        <fullName evidence="6">FAD dependent oxidoreductase domain-containing protein</fullName>
    </recommendedName>
</protein>
<feature type="domain" description="FAD dependent oxidoreductase" evidence="1">
    <location>
        <begin position="4"/>
        <end position="83"/>
    </location>
</feature>
<feature type="domain" description="FAD dependent oxidoreductase central" evidence="3">
    <location>
        <begin position="148"/>
        <end position="206"/>
    </location>
</feature>